<protein>
    <submittedName>
        <fullName evidence="1">Uncharacterized protein</fullName>
    </submittedName>
</protein>
<proteinExistence type="predicted"/>
<evidence type="ECO:0000313" key="1">
    <source>
        <dbReference type="EMBL" id="CNV22561.1"/>
    </source>
</evidence>
<dbReference type="EMBL" id="CQPC01000106">
    <property type="protein sequence ID" value="CNV22561.1"/>
    <property type="molecule type" value="Genomic_DNA"/>
</dbReference>
<gene>
    <name evidence="1" type="ORF">ERS008202_04669</name>
</gene>
<organism evidence="1 2">
    <name type="scientific">Salmonella enterica subsp. enterica serovar Bovismorbificans</name>
    <dbReference type="NCBI Taxonomy" id="58097"/>
    <lineage>
        <taxon>Bacteria</taxon>
        <taxon>Pseudomonadati</taxon>
        <taxon>Pseudomonadota</taxon>
        <taxon>Gammaproteobacteria</taxon>
        <taxon>Enterobacterales</taxon>
        <taxon>Enterobacteriaceae</taxon>
        <taxon>Salmonella</taxon>
    </lineage>
</organism>
<evidence type="ECO:0000313" key="2">
    <source>
        <dbReference type="Proteomes" id="UP000039541"/>
    </source>
</evidence>
<dbReference type="AlphaFoldDB" id="A0A655EIR6"/>
<name>A0A655EIR6_SALET</name>
<dbReference type="Proteomes" id="UP000039541">
    <property type="component" value="Unassembled WGS sequence"/>
</dbReference>
<accession>A0A655EIR6</accession>
<sequence length="48" mass="5762">MQVRIAGTKVINCHLVSRLAKRLNNRRHFRHINKSALSHFNLYLLRKH</sequence>
<reference evidence="1 2" key="1">
    <citation type="submission" date="2015-03" db="EMBL/GenBank/DDBJ databases">
        <authorList>
            <consortium name="Pathogen Informatics"/>
        </authorList>
    </citation>
    <scope>NUCLEOTIDE SEQUENCE [LARGE SCALE GENOMIC DNA]</scope>
    <source>
        <strain evidence="1 2">3476</strain>
    </source>
</reference>